<evidence type="ECO:0000259" key="4">
    <source>
        <dbReference type="Pfam" id="PF03088"/>
    </source>
</evidence>
<dbReference type="InterPro" id="IPR011042">
    <property type="entry name" value="6-blade_b-propeller_TolB-like"/>
</dbReference>
<proteinExistence type="inferred from homology"/>
<evidence type="ECO:0000256" key="1">
    <source>
        <dbReference type="ARBA" id="ARBA00009191"/>
    </source>
</evidence>
<dbReference type="Pfam" id="PF03088">
    <property type="entry name" value="Str_synth"/>
    <property type="match status" value="1"/>
</dbReference>
<dbReference type="Proteomes" id="UP000542742">
    <property type="component" value="Unassembled WGS sequence"/>
</dbReference>
<dbReference type="AlphaFoldDB" id="A0A7W7CS05"/>
<accession>A0A7W7CS05</accession>
<organism evidence="5 6">
    <name type="scientific">Paractinoplanes abujensis</name>
    <dbReference type="NCBI Taxonomy" id="882441"/>
    <lineage>
        <taxon>Bacteria</taxon>
        <taxon>Bacillati</taxon>
        <taxon>Actinomycetota</taxon>
        <taxon>Actinomycetes</taxon>
        <taxon>Micromonosporales</taxon>
        <taxon>Micromonosporaceae</taxon>
        <taxon>Paractinoplanes</taxon>
    </lineage>
</organism>
<dbReference type="RefSeq" id="WP_184952264.1">
    <property type="nucleotide sequence ID" value="NZ_BOMC01000055.1"/>
</dbReference>
<keyword evidence="3" id="KW-0325">Glycoprotein</keyword>
<dbReference type="Gene3D" id="2.120.10.30">
    <property type="entry name" value="TolB, C-terminal domain"/>
    <property type="match status" value="1"/>
</dbReference>
<dbReference type="PANTHER" id="PTHR10426">
    <property type="entry name" value="STRICTOSIDINE SYNTHASE-RELATED"/>
    <property type="match status" value="1"/>
</dbReference>
<gene>
    <name evidence="5" type="ORF">BKA14_003823</name>
</gene>
<keyword evidence="6" id="KW-1185">Reference proteome</keyword>
<protein>
    <submittedName>
        <fullName evidence="5">Sugar lactone lactonase YvrE</fullName>
    </submittedName>
</protein>
<comment type="caution">
    <text evidence="5">The sequence shown here is derived from an EMBL/GenBank/DDBJ whole genome shotgun (WGS) entry which is preliminary data.</text>
</comment>
<dbReference type="GO" id="GO:0016787">
    <property type="term" value="F:hydrolase activity"/>
    <property type="evidence" value="ECO:0007669"/>
    <property type="project" value="TreeGrafter"/>
</dbReference>
<dbReference type="EMBL" id="JACHMF010000001">
    <property type="protein sequence ID" value="MBB4693675.1"/>
    <property type="molecule type" value="Genomic_DNA"/>
</dbReference>
<dbReference type="Pfam" id="PF20067">
    <property type="entry name" value="SSL_N"/>
    <property type="match status" value="1"/>
</dbReference>
<dbReference type="PANTHER" id="PTHR10426:SF88">
    <property type="entry name" value="ADIPOCYTE PLASMA MEMBRANE-ASSOCIATED PROTEIN HEMOMUCIN-RELATED"/>
    <property type="match status" value="1"/>
</dbReference>
<name>A0A7W7CS05_9ACTN</name>
<evidence type="ECO:0000256" key="3">
    <source>
        <dbReference type="ARBA" id="ARBA00023180"/>
    </source>
</evidence>
<keyword evidence="2" id="KW-0597">Phosphoprotein</keyword>
<comment type="similarity">
    <text evidence="1">Belongs to the strictosidine synthase family.</text>
</comment>
<evidence type="ECO:0000313" key="6">
    <source>
        <dbReference type="Proteomes" id="UP000542742"/>
    </source>
</evidence>
<evidence type="ECO:0000313" key="5">
    <source>
        <dbReference type="EMBL" id="MBB4693675.1"/>
    </source>
</evidence>
<reference evidence="5 6" key="1">
    <citation type="submission" date="2020-08" db="EMBL/GenBank/DDBJ databases">
        <title>Sequencing the genomes of 1000 actinobacteria strains.</title>
        <authorList>
            <person name="Klenk H.-P."/>
        </authorList>
    </citation>
    <scope>NUCLEOTIDE SEQUENCE [LARGE SCALE GENOMIC DNA]</scope>
    <source>
        <strain evidence="5 6">DSM 45518</strain>
    </source>
</reference>
<dbReference type="InterPro" id="IPR018119">
    <property type="entry name" value="Strictosidine_synth_cons-reg"/>
</dbReference>
<sequence>MPIPRPPAPWLIRPVKLPATTPPPLEGVWAPDDTRLDDVELLPLPDGHGPEDVVVGPDGGVYAGADDGRIWRWPADAHAGDRPALVAGTGGRPLGLEVDPRDGSLIVCDAYRGLLRLTADGTITDLAHRVGGRRILLCNNAAVARDGTVYFTDSSNRFPVSHWRRDLLEHRPNGRVLAYAPASGRVDVVAEGFYFPNGIALTPQEDALMLCETVAHRLVRISLADGAVRVLDDLPAYPDNMSAAGDGTYWIALASPRVALAERLLPHPMLRRIAAVLPTRLQPQPLPYTIAAQVDGEGKLLRALHGPAGRYVMATGVRQHGGTLWLGSLTEHAIARVALG</sequence>
<feature type="domain" description="Strictosidine synthase conserved region" evidence="4">
    <location>
        <begin position="143"/>
        <end position="220"/>
    </location>
</feature>
<dbReference type="SUPFAM" id="SSF63829">
    <property type="entry name" value="Calcium-dependent phosphotriesterase"/>
    <property type="match status" value="1"/>
</dbReference>
<evidence type="ECO:0000256" key="2">
    <source>
        <dbReference type="ARBA" id="ARBA00022553"/>
    </source>
</evidence>